<dbReference type="PROSITE" id="PS01162">
    <property type="entry name" value="QOR_ZETA_CRYSTAL"/>
    <property type="match status" value="1"/>
</dbReference>
<dbReference type="PANTHER" id="PTHR48106:SF13">
    <property type="entry name" value="QUINONE OXIDOREDUCTASE-RELATED"/>
    <property type="match status" value="1"/>
</dbReference>
<dbReference type="EMBL" id="JACGWU010000010">
    <property type="protein sequence ID" value="MBA8830041.1"/>
    <property type="molecule type" value="Genomic_DNA"/>
</dbReference>
<accession>A0A7W3PQ62</accession>
<protein>
    <submittedName>
        <fullName evidence="5">NADPH2:quinone reductase</fullName>
        <ecNumber evidence="5">1.6.5.5</ecNumber>
    </submittedName>
</protein>
<dbReference type="GO" id="GO:0003960">
    <property type="term" value="F:quinone reductase (NADPH) activity"/>
    <property type="evidence" value="ECO:0007669"/>
    <property type="project" value="UniProtKB-EC"/>
</dbReference>
<evidence type="ECO:0000259" key="3">
    <source>
        <dbReference type="SMART" id="SM00829"/>
    </source>
</evidence>
<dbReference type="GO" id="GO:0070402">
    <property type="term" value="F:NADPH binding"/>
    <property type="evidence" value="ECO:0007669"/>
    <property type="project" value="TreeGrafter"/>
</dbReference>
<dbReference type="FunFam" id="3.40.50.720:FF:000053">
    <property type="entry name" value="Quinone oxidoreductase 1"/>
    <property type="match status" value="1"/>
</dbReference>
<dbReference type="Gene3D" id="3.90.180.10">
    <property type="entry name" value="Medium-chain alcohol dehydrogenases, catalytic domain"/>
    <property type="match status" value="1"/>
</dbReference>
<dbReference type="EC" id="1.6.5.5" evidence="5"/>
<keyword evidence="1" id="KW-0521">NADP</keyword>
<dbReference type="InterPro" id="IPR002364">
    <property type="entry name" value="Quin_OxRdtase/zeta-crystal_CS"/>
</dbReference>
<name>A0A7W3PQ62_9MICO</name>
<proteinExistence type="predicted"/>
<dbReference type="GO" id="GO:0008270">
    <property type="term" value="F:zinc ion binding"/>
    <property type="evidence" value="ECO:0007669"/>
    <property type="project" value="InterPro"/>
</dbReference>
<dbReference type="EMBL" id="JACGWU010000006">
    <property type="protein sequence ID" value="MBA8829723.1"/>
    <property type="molecule type" value="Genomic_DNA"/>
</dbReference>
<gene>
    <name evidence="4" type="ORF">FB555_001839</name>
    <name evidence="5" type="ORF">FB555_002168</name>
</gene>
<evidence type="ECO:0000313" key="4">
    <source>
        <dbReference type="EMBL" id="MBA8829723.1"/>
    </source>
</evidence>
<dbReference type="SUPFAM" id="SSF51735">
    <property type="entry name" value="NAD(P)-binding Rossmann-fold domains"/>
    <property type="match status" value="1"/>
</dbReference>
<dbReference type="SMART" id="SM00829">
    <property type="entry name" value="PKS_ER"/>
    <property type="match status" value="1"/>
</dbReference>
<keyword evidence="2 5" id="KW-0560">Oxidoreductase</keyword>
<dbReference type="InterPro" id="IPR011032">
    <property type="entry name" value="GroES-like_sf"/>
</dbReference>
<dbReference type="PANTHER" id="PTHR48106">
    <property type="entry name" value="QUINONE OXIDOREDUCTASE PIG3-RELATED"/>
    <property type="match status" value="1"/>
</dbReference>
<dbReference type="AlphaFoldDB" id="A0A7W3PQ62"/>
<dbReference type="Pfam" id="PF08240">
    <property type="entry name" value="ADH_N"/>
    <property type="match status" value="1"/>
</dbReference>
<reference evidence="5 6" key="1">
    <citation type="submission" date="2020-07" db="EMBL/GenBank/DDBJ databases">
        <title>Sequencing the genomes of 1000 actinobacteria strains.</title>
        <authorList>
            <person name="Klenk H.-P."/>
        </authorList>
    </citation>
    <scope>NUCLEOTIDE SEQUENCE [LARGE SCALE GENOMIC DNA]</scope>
    <source>
        <strain evidence="5 6">DSM 23737</strain>
    </source>
</reference>
<sequence>MNEQSKSIVMTEYGEPEVLKYVDSAIPVTGRGQVLVKLSAIGVNFVDIYRRQGIYPVALPHTPGGEGAGVIVALGEGVGSGNSGDVAVGDRVAFAETYKTYAEFVVVDVEHLLPVPDGVDDTTAAAIPLQGMTAHYLATSVFPLAKGHTALIHAGAGGVGLLLTQLAKARGAHVITTVSTPEKAELSRQAGSDHVIYYEEFDKTVRDLTGGVGVDVVYDGVGRDTFDQSLACLRVRGLLALFGAASGPVPPFDLSRLAAAGSLSVIRPSMGNYLQTAEERRWRSGELFDAIVAGTLKVRIGATYPLADAAKAHEDLAARRTTGKVLLVP</sequence>
<dbReference type="InterPro" id="IPR047618">
    <property type="entry name" value="QOR-like"/>
</dbReference>
<dbReference type="InterPro" id="IPR020843">
    <property type="entry name" value="ER"/>
</dbReference>
<evidence type="ECO:0000256" key="2">
    <source>
        <dbReference type="ARBA" id="ARBA00023002"/>
    </source>
</evidence>
<dbReference type="GO" id="GO:0005829">
    <property type="term" value="C:cytosol"/>
    <property type="evidence" value="ECO:0007669"/>
    <property type="project" value="TreeGrafter"/>
</dbReference>
<comment type="caution">
    <text evidence="5">The sequence shown here is derived from an EMBL/GenBank/DDBJ whole genome shotgun (WGS) entry which is preliminary data.</text>
</comment>
<evidence type="ECO:0000256" key="1">
    <source>
        <dbReference type="ARBA" id="ARBA00022857"/>
    </source>
</evidence>
<feature type="domain" description="Enoyl reductase (ER)" evidence="3">
    <location>
        <begin position="14"/>
        <end position="327"/>
    </location>
</feature>
<organism evidence="5 6">
    <name type="scientific">Alpinimonas psychrophila</name>
    <dbReference type="NCBI Taxonomy" id="748908"/>
    <lineage>
        <taxon>Bacteria</taxon>
        <taxon>Bacillati</taxon>
        <taxon>Actinomycetota</taxon>
        <taxon>Actinomycetes</taxon>
        <taxon>Micrococcales</taxon>
        <taxon>Microbacteriaceae</taxon>
        <taxon>Alpinimonas</taxon>
    </lineage>
</organism>
<evidence type="ECO:0000313" key="6">
    <source>
        <dbReference type="Proteomes" id="UP000524237"/>
    </source>
</evidence>
<dbReference type="CDD" id="cd05286">
    <property type="entry name" value="QOR2"/>
    <property type="match status" value="1"/>
</dbReference>
<dbReference type="InterPro" id="IPR013154">
    <property type="entry name" value="ADH-like_N"/>
</dbReference>
<dbReference type="Gene3D" id="3.40.50.720">
    <property type="entry name" value="NAD(P)-binding Rossmann-like Domain"/>
    <property type="match status" value="1"/>
</dbReference>
<dbReference type="Proteomes" id="UP000524237">
    <property type="component" value="Unassembled WGS sequence"/>
</dbReference>
<keyword evidence="6" id="KW-1185">Reference proteome</keyword>
<dbReference type="GO" id="GO:0035925">
    <property type="term" value="F:mRNA 3'-UTR AU-rich region binding"/>
    <property type="evidence" value="ECO:0007669"/>
    <property type="project" value="TreeGrafter"/>
</dbReference>
<dbReference type="SUPFAM" id="SSF50129">
    <property type="entry name" value="GroES-like"/>
    <property type="match status" value="1"/>
</dbReference>
<dbReference type="InterPro" id="IPR013149">
    <property type="entry name" value="ADH-like_C"/>
</dbReference>
<evidence type="ECO:0000313" key="5">
    <source>
        <dbReference type="EMBL" id="MBA8830041.1"/>
    </source>
</evidence>
<dbReference type="InterPro" id="IPR036291">
    <property type="entry name" value="NAD(P)-bd_dom_sf"/>
</dbReference>
<dbReference type="Pfam" id="PF00107">
    <property type="entry name" value="ADH_zinc_N"/>
    <property type="match status" value="1"/>
</dbReference>